<gene>
    <name evidence="1" type="ORF">JM64_03210</name>
</gene>
<evidence type="ECO:0000313" key="2">
    <source>
        <dbReference type="Proteomes" id="UP000077096"/>
    </source>
</evidence>
<dbReference type="OrthoDB" id="48835at2"/>
<dbReference type="GO" id="GO:0043565">
    <property type="term" value="F:sequence-specific DNA binding"/>
    <property type="evidence" value="ECO:0007669"/>
    <property type="project" value="InterPro"/>
</dbReference>
<organism evidence="1 2">
    <name type="scientific">Fervidobacterium pennivorans</name>
    <dbReference type="NCBI Taxonomy" id="93466"/>
    <lineage>
        <taxon>Bacteria</taxon>
        <taxon>Thermotogati</taxon>
        <taxon>Thermotogota</taxon>
        <taxon>Thermotogae</taxon>
        <taxon>Thermotogales</taxon>
        <taxon>Fervidobacteriaceae</taxon>
        <taxon>Fervidobacterium</taxon>
    </lineage>
</organism>
<dbReference type="EMBL" id="CP011393">
    <property type="protein sequence ID" value="ANE41110.1"/>
    <property type="molecule type" value="Genomic_DNA"/>
</dbReference>
<reference evidence="1 2" key="1">
    <citation type="submission" date="2014-08" db="EMBL/GenBank/DDBJ databases">
        <title>Fervidobacterium pennivorans DYC genome.</title>
        <authorList>
            <person name="Wushke S."/>
        </authorList>
    </citation>
    <scope>NUCLEOTIDE SEQUENCE [LARGE SCALE GENOMIC DNA]</scope>
    <source>
        <strain evidence="1 2">DYC</strain>
    </source>
</reference>
<dbReference type="Pfam" id="PF01527">
    <property type="entry name" value="HTH_Tnp_1"/>
    <property type="match status" value="1"/>
</dbReference>
<evidence type="ECO:0000313" key="1">
    <source>
        <dbReference type="EMBL" id="ANE41110.1"/>
    </source>
</evidence>
<name>A0A172T2B6_FERPE</name>
<accession>A0A172T2B6</accession>
<dbReference type="GO" id="GO:0006313">
    <property type="term" value="P:DNA transposition"/>
    <property type="evidence" value="ECO:0007669"/>
    <property type="project" value="InterPro"/>
</dbReference>
<dbReference type="KEGG" id="fng:JM64_03210"/>
<dbReference type="SUPFAM" id="SSF48295">
    <property type="entry name" value="TrpR-like"/>
    <property type="match status" value="1"/>
</dbReference>
<dbReference type="Proteomes" id="UP000077096">
    <property type="component" value="Chromosome"/>
</dbReference>
<dbReference type="PATRIC" id="fig|93466.3.peg.696"/>
<dbReference type="Gene3D" id="1.10.10.10">
    <property type="entry name" value="Winged helix-like DNA-binding domain superfamily/Winged helix DNA-binding domain"/>
    <property type="match status" value="1"/>
</dbReference>
<proteinExistence type="predicted"/>
<dbReference type="InterPro" id="IPR002514">
    <property type="entry name" value="Transposase_8"/>
</dbReference>
<dbReference type="AlphaFoldDB" id="A0A172T2B6"/>
<dbReference type="InterPro" id="IPR036388">
    <property type="entry name" value="WH-like_DNA-bd_sf"/>
</dbReference>
<dbReference type="InterPro" id="IPR010921">
    <property type="entry name" value="Trp_repressor/repl_initiator"/>
</dbReference>
<sequence length="138" mass="16168">MQSRKEYSPEFKLTVVKEYLNGDKSQAQICEKYSISPSIFFRWLKNYKESGYDDSVFNVSRGRPGSIISDYSKIPPFIFESAGVRRDDSTNPNDTIALKRKLEYYEKILLEKEVQLRIALDQIELLKKTNSKKENQQK</sequence>
<dbReference type="GO" id="GO:0004803">
    <property type="term" value="F:transposase activity"/>
    <property type="evidence" value="ECO:0007669"/>
    <property type="project" value="InterPro"/>
</dbReference>
<protein>
    <submittedName>
        <fullName evidence="1">Transposase</fullName>
    </submittedName>
</protein>